<dbReference type="GO" id="GO:0015031">
    <property type="term" value="P:protein transport"/>
    <property type="evidence" value="ECO:0007669"/>
    <property type="project" value="UniProtKB-UniRule"/>
</dbReference>
<evidence type="ECO:0000259" key="12">
    <source>
        <dbReference type="PROSITE" id="PS52015"/>
    </source>
</evidence>
<evidence type="ECO:0000313" key="14">
    <source>
        <dbReference type="Proteomes" id="UP001173465"/>
    </source>
</evidence>
<name>A0AAW7DPC2_9GAMM</name>
<dbReference type="InterPro" id="IPR003538">
    <property type="entry name" value="TonB"/>
</dbReference>
<comment type="function">
    <text evidence="10">Interacts with outer membrane receptor proteins that carry out high-affinity binding and energy dependent uptake into the periplasmic space of specific substrates. It could act to transduce energy from the cytoplasmic membrane to specific energy-requiring processes in the outer membrane, resulting in the release into the periplasm of ligands bound by these outer membrane proteins.</text>
</comment>
<feature type="region of interest" description="Disordered" evidence="11">
    <location>
        <begin position="58"/>
        <end position="170"/>
    </location>
</feature>
<reference evidence="13" key="1">
    <citation type="submission" date="2020-06" db="EMBL/GenBank/DDBJ databases">
        <authorList>
            <person name="Dong N."/>
        </authorList>
    </citation>
    <scope>NUCLEOTIDE SEQUENCE</scope>
    <source>
        <strain evidence="13">DF46-2-2</strain>
    </source>
</reference>
<dbReference type="SUPFAM" id="SSF74653">
    <property type="entry name" value="TolA/TonB C-terminal domain"/>
    <property type="match status" value="1"/>
</dbReference>
<evidence type="ECO:0000256" key="5">
    <source>
        <dbReference type="ARBA" id="ARBA00022519"/>
    </source>
</evidence>
<evidence type="ECO:0000256" key="8">
    <source>
        <dbReference type="ARBA" id="ARBA00022989"/>
    </source>
</evidence>
<keyword evidence="4 10" id="KW-1003">Cell membrane</keyword>
<dbReference type="EMBL" id="JACANB010000001">
    <property type="protein sequence ID" value="MDM1695140.1"/>
    <property type="molecule type" value="Genomic_DNA"/>
</dbReference>
<organism evidence="13 14">
    <name type="scientific">Thiopseudomonas alkaliphila</name>
    <dbReference type="NCBI Taxonomy" id="1697053"/>
    <lineage>
        <taxon>Bacteria</taxon>
        <taxon>Pseudomonadati</taxon>
        <taxon>Pseudomonadota</taxon>
        <taxon>Gammaproteobacteria</taxon>
        <taxon>Pseudomonadales</taxon>
        <taxon>Pseudomonadaceae</taxon>
        <taxon>Thiopseudomonas</taxon>
    </lineage>
</organism>
<dbReference type="NCBIfam" id="TIGR01352">
    <property type="entry name" value="tonB_Cterm"/>
    <property type="match status" value="1"/>
</dbReference>
<gene>
    <name evidence="13" type="ORF">HX099_00435</name>
</gene>
<dbReference type="InterPro" id="IPR006260">
    <property type="entry name" value="TonB/TolA_C"/>
</dbReference>
<evidence type="ECO:0000256" key="2">
    <source>
        <dbReference type="ARBA" id="ARBA00006555"/>
    </source>
</evidence>
<evidence type="ECO:0000256" key="11">
    <source>
        <dbReference type="SAM" id="MobiDB-lite"/>
    </source>
</evidence>
<keyword evidence="6" id="KW-0812">Transmembrane</keyword>
<dbReference type="Gene3D" id="3.30.1150.10">
    <property type="match status" value="1"/>
</dbReference>
<feature type="compositionally biased region" description="Low complexity" evidence="11">
    <location>
        <begin position="125"/>
        <end position="144"/>
    </location>
</feature>
<comment type="subcellular location">
    <subcellularLocation>
        <location evidence="1 10">Cell inner membrane</location>
        <topology evidence="1 10">Single-pass membrane protein</topology>
        <orientation evidence="1 10">Periplasmic side</orientation>
    </subcellularLocation>
</comment>
<dbReference type="Pfam" id="PF03544">
    <property type="entry name" value="TonB_C"/>
    <property type="match status" value="1"/>
</dbReference>
<protein>
    <recommendedName>
        <fullName evidence="10">Protein TonB</fullName>
    </recommendedName>
</protein>
<dbReference type="GO" id="GO:0015891">
    <property type="term" value="P:siderophore transport"/>
    <property type="evidence" value="ECO:0007669"/>
    <property type="project" value="InterPro"/>
</dbReference>
<dbReference type="AlphaFoldDB" id="A0AAW7DPC2"/>
<evidence type="ECO:0000256" key="4">
    <source>
        <dbReference type="ARBA" id="ARBA00022475"/>
    </source>
</evidence>
<comment type="caution">
    <text evidence="13">The sequence shown here is derived from an EMBL/GenBank/DDBJ whole genome shotgun (WGS) entry which is preliminary data.</text>
</comment>
<dbReference type="Proteomes" id="UP001173465">
    <property type="component" value="Unassembled WGS sequence"/>
</dbReference>
<feature type="domain" description="TonB C-terminal" evidence="12">
    <location>
        <begin position="148"/>
        <end position="241"/>
    </location>
</feature>
<keyword evidence="3 10" id="KW-0813">Transport</keyword>
<dbReference type="GO" id="GO:0098797">
    <property type="term" value="C:plasma membrane protein complex"/>
    <property type="evidence" value="ECO:0007669"/>
    <property type="project" value="TreeGrafter"/>
</dbReference>
<dbReference type="InterPro" id="IPR051045">
    <property type="entry name" value="TonB-dependent_transducer"/>
</dbReference>
<feature type="compositionally biased region" description="Basic and acidic residues" evidence="11">
    <location>
        <begin position="88"/>
        <end position="102"/>
    </location>
</feature>
<dbReference type="RefSeq" id="WP_286592819.1">
    <property type="nucleotide sequence ID" value="NZ_JACANB010000001.1"/>
</dbReference>
<accession>A0AAW7DPC2</accession>
<evidence type="ECO:0000256" key="9">
    <source>
        <dbReference type="ARBA" id="ARBA00023136"/>
    </source>
</evidence>
<dbReference type="GO" id="GO:0030288">
    <property type="term" value="C:outer membrane-bounded periplasmic space"/>
    <property type="evidence" value="ECO:0007669"/>
    <property type="project" value="InterPro"/>
</dbReference>
<keyword evidence="7 10" id="KW-0653">Protein transport</keyword>
<comment type="similarity">
    <text evidence="2 10">Belongs to the TonB family.</text>
</comment>
<keyword evidence="5 10" id="KW-0997">Cell inner membrane</keyword>
<reference evidence="13" key="2">
    <citation type="journal article" date="2022" name="Sci. Total Environ.">
        <title>Prevalence, transmission, and molecular epidemiology of tet(X)-positive bacteria among humans, animals, and environmental niches in China: An epidemiological, and genomic-based study.</title>
        <authorList>
            <person name="Dong N."/>
            <person name="Zeng Y."/>
            <person name="Cai C."/>
            <person name="Sun C."/>
            <person name="Lu J."/>
            <person name="Liu C."/>
            <person name="Zhou H."/>
            <person name="Sun Q."/>
            <person name="Shu L."/>
            <person name="Wang H."/>
            <person name="Wang Y."/>
            <person name="Wang S."/>
            <person name="Wu C."/>
            <person name="Chan E.W."/>
            <person name="Chen G."/>
            <person name="Shen Z."/>
            <person name="Chen S."/>
            <person name="Zhang R."/>
        </authorList>
    </citation>
    <scope>NUCLEOTIDE SEQUENCE</scope>
    <source>
        <strain evidence="13">DF46-2-2</strain>
    </source>
</reference>
<evidence type="ECO:0000256" key="10">
    <source>
        <dbReference type="RuleBase" id="RU362123"/>
    </source>
</evidence>
<dbReference type="PROSITE" id="PS52015">
    <property type="entry name" value="TONB_CTD"/>
    <property type="match status" value="1"/>
</dbReference>
<dbReference type="PANTHER" id="PTHR33446:SF2">
    <property type="entry name" value="PROTEIN TONB"/>
    <property type="match status" value="1"/>
</dbReference>
<keyword evidence="10" id="KW-0735">Signal-anchor</keyword>
<evidence type="ECO:0000256" key="7">
    <source>
        <dbReference type="ARBA" id="ARBA00022927"/>
    </source>
</evidence>
<dbReference type="InterPro" id="IPR037682">
    <property type="entry name" value="TonB_C"/>
</dbReference>
<feature type="compositionally biased region" description="Low complexity" evidence="11">
    <location>
        <begin position="58"/>
        <end position="76"/>
    </location>
</feature>
<evidence type="ECO:0000256" key="6">
    <source>
        <dbReference type="ARBA" id="ARBA00022692"/>
    </source>
</evidence>
<dbReference type="GO" id="GO:0031992">
    <property type="term" value="F:energy transducer activity"/>
    <property type="evidence" value="ECO:0007669"/>
    <property type="project" value="InterPro"/>
</dbReference>
<dbReference type="PRINTS" id="PR01374">
    <property type="entry name" value="TONBPROTEIN"/>
</dbReference>
<evidence type="ECO:0000256" key="1">
    <source>
        <dbReference type="ARBA" id="ARBA00004383"/>
    </source>
</evidence>
<keyword evidence="9" id="KW-0472">Membrane</keyword>
<evidence type="ECO:0000313" key="13">
    <source>
        <dbReference type="EMBL" id="MDM1695140.1"/>
    </source>
</evidence>
<keyword evidence="8" id="KW-1133">Transmembrane helix</keyword>
<evidence type="ECO:0000256" key="3">
    <source>
        <dbReference type="ARBA" id="ARBA00022448"/>
    </source>
</evidence>
<sequence length="241" mass="25773">MFKVLAYILLSCAVHAWLWLSLSLPAVSASATQARVAPIALHVPSMQAALTVQESQAPAKPVSPASPATAKVQPKPVVKPAPAAPKAAEPKLKTAERQERVNHAAAPRSVAQSTQPITTHRAGRAPTAAALNSAAAETSTPATPIEVLSQQPRFKHQPKPPVYPASAKRKNQQGQVLVEVRLTAQGQQQELRIIQSSGVSSLDQAALNAVRGWQFLPELRQGLRVASRVQVPVNFTLNHRR</sequence>
<proteinExistence type="inferred from homology"/>
<dbReference type="PANTHER" id="PTHR33446">
    <property type="entry name" value="PROTEIN TONB-RELATED"/>
    <property type="match status" value="1"/>
</dbReference>
<dbReference type="GO" id="GO:0055085">
    <property type="term" value="P:transmembrane transport"/>
    <property type="evidence" value="ECO:0007669"/>
    <property type="project" value="InterPro"/>
</dbReference>